<reference evidence="2 3" key="1">
    <citation type="submission" date="2020-03" db="EMBL/GenBank/DDBJ databases">
        <title>Draft Genome Sequence of Cudoniella acicularis.</title>
        <authorList>
            <person name="Buettner E."/>
            <person name="Kellner H."/>
        </authorList>
    </citation>
    <scope>NUCLEOTIDE SEQUENCE [LARGE SCALE GENOMIC DNA]</scope>
    <source>
        <strain evidence="2 3">DSM 108380</strain>
    </source>
</reference>
<keyword evidence="3" id="KW-1185">Reference proteome</keyword>
<proteinExistence type="predicted"/>
<evidence type="ECO:0000256" key="1">
    <source>
        <dbReference type="SAM" id="MobiDB-lite"/>
    </source>
</evidence>
<feature type="region of interest" description="Disordered" evidence="1">
    <location>
        <begin position="1"/>
        <end position="23"/>
    </location>
</feature>
<evidence type="ECO:0000313" key="2">
    <source>
        <dbReference type="EMBL" id="KAF4628090.1"/>
    </source>
</evidence>
<dbReference type="Proteomes" id="UP000566819">
    <property type="component" value="Unassembled WGS sequence"/>
</dbReference>
<evidence type="ECO:0000313" key="3">
    <source>
        <dbReference type="Proteomes" id="UP000566819"/>
    </source>
</evidence>
<organism evidence="2 3">
    <name type="scientific">Cudoniella acicularis</name>
    <dbReference type="NCBI Taxonomy" id="354080"/>
    <lineage>
        <taxon>Eukaryota</taxon>
        <taxon>Fungi</taxon>
        <taxon>Dikarya</taxon>
        <taxon>Ascomycota</taxon>
        <taxon>Pezizomycotina</taxon>
        <taxon>Leotiomycetes</taxon>
        <taxon>Helotiales</taxon>
        <taxon>Tricladiaceae</taxon>
        <taxon>Cudoniella</taxon>
    </lineage>
</organism>
<dbReference type="OrthoDB" id="3561275at2759"/>
<sequence>MVTNAPEQPQLRPHSLDPNRPTSPDILRKLPFELREMIFIEVLDWDGRTPPLLAALRPDPELYSQALAIFRKNNYFRLHSRSGLKMSKETKANIFKVQVLIQSMLRTSIIREFPKSIERLNSLLGVVAKVVHDHSNLGSEGRGGSEIGGEYYSWIMHYTIYYQEIPITQRRRLLSKKPRNKSYTKVEERLLVRHVRNNLKDIYAQLILAYGLSYRMADGSHQKEMKATIKFLHDPPLRLRSIKSSEKDIIRSRERANVLENILDAKQSAARVHEETQDHLFQESQGLEDWRNAPSRGIWHNPHESTGINPHTVEIQEKLRPTRIQQNILETS</sequence>
<name>A0A8H4RFS3_9HELO</name>
<comment type="caution">
    <text evidence="2">The sequence shown here is derived from an EMBL/GenBank/DDBJ whole genome shotgun (WGS) entry which is preliminary data.</text>
</comment>
<dbReference type="EMBL" id="JAAMPI010000863">
    <property type="protein sequence ID" value="KAF4628090.1"/>
    <property type="molecule type" value="Genomic_DNA"/>
</dbReference>
<accession>A0A8H4RFS3</accession>
<protein>
    <submittedName>
        <fullName evidence="2">Uncharacterized protein</fullName>
    </submittedName>
</protein>
<dbReference type="AlphaFoldDB" id="A0A8H4RFS3"/>
<gene>
    <name evidence="2" type="ORF">G7Y89_g10065</name>
</gene>